<evidence type="ECO:0000259" key="1">
    <source>
        <dbReference type="Pfam" id="PF12728"/>
    </source>
</evidence>
<name>A0A6I1AV56_PHOVU</name>
<proteinExistence type="predicted"/>
<comment type="caution">
    <text evidence="2">The sequence shown here is derived from an EMBL/GenBank/DDBJ whole genome shotgun (WGS) entry which is preliminary data.</text>
</comment>
<dbReference type="InterPro" id="IPR009061">
    <property type="entry name" value="DNA-bd_dom_put_sf"/>
</dbReference>
<dbReference type="EMBL" id="WDAL01000016">
    <property type="protein sequence ID" value="KAB6636069.1"/>
    <property type="molecule type" value="Genomic_DNA"/>
</dbReference>
<dbReference type="Proteomes" id="UP000462015">
    <property type="component" value="Unassembled WGS sequence"/>
</dbReference>
<dbReference type="Gene3D" id="1.10.1660.10">
    <property type="match status" value="1"/>
</dbReference>
<gene>
    <name evidence="2" type="ORF">GAY12_09260</name>
</gene>
<evidence type="ECO:0000313" key="2">
    <source>
        <dbReference type="EMBL" id="KAB6636069.1"/>
    </source>
</evidence>
<dbReference type="Pfam" id="PF12728">
    <property type="entry name" value="HTH_17"/>
    <property type="match status" value="1"/>
</dbReference>
<dbReference type="PANTHER" id="PTHR34585:SF22">
    <property type="entry name" value="HELIX-TURN-HELIX DOMAIN-CONTAINING PROTEIN"/>
    <property type="match status" value="1"/>
</dbReference>
<reference evidence="2 3" key="1">
    <citation type="journal article" date="2019" name="Nat. Med.">
        <title>A library of human gut bacterial isolates paired with longitudinal multiomics data enables mechanistic microbiome research.</title>
        <authorList>
            <person name="Poyet M."/>
            <person name="Groussin M."/>
            <person name="Gibbons S.M."/>
            <person name="Avila-Pacheco J."/>
            <person name="Jiang X."/>
            <person name="Kearney S.M."/>
            <person name="Perrotta A.R."/>
            <person name="Berdy B."/>
            <person name="Zhao S."/>
            <person name="Lieberman T.D."/>
            <person name="Swanson P.K."/>
            <person name="Smith M."/>
            <person name="Roesemann S."/>
            <person name="Alexander J.E."/>
            <person name="Rich S.A."/>
            <person name="Livny J."/>
            <person name="Vlamakis H."/>
            <person name="Clish C."/>
            <person name="Bullock K."/>
            <person name="Deik A."/>
            <person name="Scott J."/>
            <person name="Pierce K.A."/>
            <person name="Xavier R.J."/>
            <person name="Alm E.J."/>
        </authorList>
    </citation>
    <scope>NUCLEOTIDE SEQUENCE [LARGE SCALE GENOMIC DNA]</scope>
    <source>
        <strain evidence="2 3">BIOML-A98</strain>
    </source>
</reference>
<evidence type="ECO:0000313" key="3">
    <source>
        <dbReference type="Proteomes" id="UP000462015"/>
    </source>
</evidence>
<accession>A0A6I1AV56</accession>
<sequence>MDAQEVCLALGISKRSLQAYRDRGLVPCSHIGGKYFYRETDIQQILEEGLIKNRK</sequence>
<feature type="domain" description="Helix-turn-helix" evidence="1">
    <location>
        <begin position="1"/>
        <end position="48"/>
    </location>
</feature>
<organism evidence="2 3">
    <name type="scientific">Phocaeicola vulgatus</name>
    <name type="common">Bacteroides vulgatus</name>
    <dbReference type="NCBI Taxonomy" id="821"/>
    <lineage>
        <taxon>Bacteria</taxon>
        <taxon>Pseudomonadati</taxon>
        <taxon>Bacteroidota</taxon>
        <taxon>Bacteroidia</taxon>
        <taxon>Bacteroidales</taxon>
        <taxon>Bacteroidaceae</taxon>
        <taxon>Phocaeicola</taxon>
    </lineage>
</organism>
<protein>
    <submittedName>
        <fullName evidence="2">Helix-turn-helix domain-containing protein</fullName>
    </submittedName>
</protein>
<dbReference type="AlphaFoldDB" id="A0A6I1AV56"/>
<dbReference type="PANTHER" id="PTHR34585">
    <property type="match status" value="1"/>
</dbReference>
<dbReference type="SUPFAM" id="SSF46955">
    <property type="entry name" value="Putative DNA-binding domain"/>
    <property type="match status" value="1"/>
</dbReference>
<dbReference type="InterPro" id="IPR041657">
    <property type="entry name" value="HTH_17"/>
</dbReference>